<evidence type="ECO:0000313" key="2">
    <source>
        <dbReference type="Proteomes" id="UP000635387"/>
    </source>
</evidence>
<proteinExistence type="predicted"/>
<sequence length="164" mass="17066">MGRTMAFEADGGQAAPNYSIAALGAAAANYVEKGGLNQEAIAKVSAETQKLVSAAKSGGFTITEKGVEPLRKALNEMTDHLEKLKDRTVYLRQAPKLGSHPYGQAVASHDQKGASEAAGSAAVVLQQLSQVVKDADEALARAAGLYKGVEDRAIDATKKIQAQG</sequence>
<accession>A0ABQ3LLY5</accession>
<reference evidence="2" key="1">
    <citation type="journal article" date="2019" name="Int. J. Syst. Evol. Microbiol.">
        <title>The Global Catalogue of Microorganisms (GCM) 10K type strain sequencing project: providing services to taxonomists for standard genome sequencing and annotation.</title>
        <authorList>
            <consortium name="The Broad Institute Genomics Platform"/>
            <consortium name="The Broad Institute Genome Sequencing Center for Infectious Disease"/>
            <person name="Wu L."/>
            <person name="Ma J."/>
        </authorList>
    </citation>
    <scope>NUCLEOTIDE SEQUENCE [LARGE SCALE GENOMIC DNA]</scope>
    <source>
        <strain evidence="2">CGMCC 4.7683</strain>
    </source>
</reference>
<dbReference type="EMBL" id="BNAY01000004">
    <property type="protein sequence ID" value="GHH20330.1"/>
    <property type="molecule type" value="Genomic_DNA"/>
</dbReference>
<comment type="caution">
    <text evidence="1">The sequence shown here is derived from an EMBL/GenBank/DDBJ whole genome shotgun (WGS) entry which is preliminary data.</text>
</comment>
<name>A0ABQ3LLY5_9PSEU</name>
<organism evidence="1 2">
    <name type="scientific">Amycolatopsis oliviviridis</name>
    <dbReference type="NCBI Taxonomy" id="1471590"/>
    <lineage>
        <taxon>Bacteria</taxon>
        <taxon>Bacillati</taxon>
        <taxon>Actinomycetota</taxon>
        <taxon>Actinomycetes</taxon>
        <taxon>Pseudonocardiales</taxon>
        <taxon>Pseudonocardiaceae</taxon>
        <taxon>Amycolatopsis</taxon>
    </lineage>
</organism>
<gene>
    <name evidence="1" type="ORF">GCM10017790_40080</name>
</gene>
<protein>
    <submittedName>
        <fullName evidence="1">Uncharacterized protein</fullName>
    </submittedName>
</protein>
<dbReference type="Proteomes" id="UP000635387">
    <property type="component" value="Unassembled WGS sequence"/>
</dbReference>
<evidence type="ECO:0000313" key="1">
    <source>
        <dbReference type="EMBL" id="GHH20330.1"/>
    </source>
</evidence>
<keyword evidence="2" id="KW-1185">Reference proteome</keyword>